<dbReference type="GO" id="GO:0004540">
    <property type="term" value="F:RNA nuclease activity"/>
    <property type="evidence" value="ECO:0007669"/>
    <property type="project" value="InterPro"/>
</dbReference>
<dbReference type="Proteomes" id="UP000198816">
    <property type="component" value="Unassembled WGS sequence"/>
</dbReference>
<dbReference type="Pfam" id="PF01934">
    <property type="entry name" value="HepT-like"/>
    <property type="match status" value="1"/>
</dbReference>
<sequence length="120" mass="13786">MSLDELAYLKHMLDEARYLQDKTAGLDRGSFFTDPTLQRAFVRSLEIIGEAAKHVPESLRTRHPTVPWRAMAGMRDRVIHDYLGVDYGIVWDVVENKIPELQQNLEHILTLESRDPDPAS</sequence>
<gene>
    <name evidence="7" type="ORF">SAMN05421783_101397</name>
</gene>
<dbReference type="RefSeq" id="WP_093027561.1">
    <property type="nucleotide sequence ID" value="NZ_FNNZ01000001.1"/>
</dbReference>
<accession>A0A1H2QRK8</accession>
<dbReference type="PANTHER" id="PTHR34139">
    <property type="entry name" value="UPF0331 PROTEIN MJ0127"/>
    <property type="match status" value="1"/>
</dbReference>
<dbReference type="EMBL" id="FNNZ01000001">
    <property type="protein sequence ID" value="SDW09843.1"/>
    <property type="molecule type" value="Genomic_DNA"/>
</dbReference>
<proteinExistence type="inferred from homology"/>
<keyword evidence="1" id="KW-0597">Phosphoprotein</keyword>
<name>A0A1H2QRK8_THIRO</name>
<dbReference type="InterPro" id="IPR051813">
    <property type="entry name" value="HepT_RNase_toxin"/>
</dbReference>
<dbReference type="GO" id="GO:0000166">
    <property type="term" value="F:nucleotide binding"/>
    <property type="evidence" value="ECO:0007669"/>
    <property type="project" value="UniProtKB-KW"/>
</dbReference>
<dbReference type="Gene3D" id="1.20.120.580">
    <property type="entry name" value="bsu32300-like"/>
    <property type="match status" value="1"/>
</dbReference>
<dbReference type="OrthoDB" id="4829434at2"/>
<evidence type="ECO:0000313" key="7">
    <source>
        <dbReference type="EMBL" id="SDW09843.1"/>
    </source>
</evidence>
<reference evidence="8" key="1">
    <citation type="submission" date="2016-10" db="EMBL/GenBank/DDBJ databases">
        <authorList>
            <person name="Varghese N."/>
            <person name="Submissions S."/>
        </authorList>
    </citation>
    <scope>NUCLEOTIDE SEQUENCE [LARGE SCALE GENOMIC DNA]</scope>
    <source>
        <strain evidence="8">DSM 217</strain>
    </source>
</reference>
<dbReference type="PANTHER" id="PTHR34139:SF1">
    <property type="entry name" value="RNASE MJ1380-RELATED"/>
    <property type="match status" value="1"/>
</dbReference>
<protein>
    <submittedName>
        <fullName evidence="7">Uncharacterized conserved protein, contains HEPN domain</fullName>
    </submittedName>
</protein>
<evidence type="ECO:0000256" key="6">
    <source>
        <dbReference type="ARBA" id="ARBA00024207"/>
    </source>
</evidence>
<keyword evidence="4" id="KW-0547">Nucleotide-binding</keyword>
<keyword evidence="2" id="KW-1277">Toxin-antitoxin system</keyword>
<dbReference type="STRING" id="1058.SAMN05421783_101397"/>
<evidence type="ECO:0000256" key="4">
    <source>
        <dbReference type="ARBA" id="ARBA00022741"/>
    </source>
</evidence>
<evidence type="ECO:0000256" key="1">
    <source>
        <dbReference type="ARBA" id="ARBA00022553"/>
    </source>
</evidence>
<comment type="similarity">
    <text evidence="6">Belongs to the HepT RNase toxin family.</text>
</comment>
<dbReference type="AlphaFoldDB" id="A0A1H2QRK8"/>
<keyword evidence="3" id="KW-0540">Nuclease</keyword>
<evidence type="ECO:0000256" key="3">
    <source>
        <dbReference type="ARBA" id="ARBA00022722"/>
    </source>
</evidence>
<organism evidence="7 8">
    <name type="scientific">Thiocapsa roseopersicina</name>
    <dbReference type="NCBI Taxonomy" id="1058"/>
    <lineage>
        <taxon>Bacteria</taxon>
        <taxon>Pseudomonadati</taxon>
        <taxon>Pseudomonadota</taxon>
        <taxon>Gammaproteobacteria</taxon>
        <taxon>Chromatiales</taxon>
        <taxon>Chromatiaceae</taxon>
        <taxon>Thiocapsa</taxon>
    </lineage>
</organism>
<dbReference type="InterPro" id="IPR037038">
    <property type="entry name" value="HepT-like_sf"/>
</dbReference>
<dbReference type="InterPro" id="IPR008201">
    <property type="entry name" value="HepT-like"/>
</dbReference>
<dbReference type="GO" id="GO:0110001">
    <property type="term" value="C:toxin-antitoxin complex"/>
    <property type="evidence" value="ECO:0007669"/>
    <property type="project" value="InterPro"/>
</dbReference>
<evidence type="ECO:0000256" key="2">
    <source>
        <dbReference type="ARBA" id="ARBA00022649"/>
    </source>
</evidence>
<evidence type="ECO:0000313" key="8">
    <source>
        <dbReference type="Proteomes" id="UP000198816"/>
    </source>
</evidence>
<keyword evidence="5" id="KW-0378">Hydrolase</keyword>
<dbReference type="GO" id="GO:0016787">
    <property type="term" value="F:hydrolase activity"/>
    <property type="evidence" value="ECO:0007669"/>
    <property type="project" value="UniProtKB-KW"/>
</dbReference>
<keyword evidence="8" id="KW-1185">Reference proteome</keyword>
<evidence type="ECO:0000256" key="5">
    <source>
        <dbReference type="ARBA" id="ARBA00022801"/>
    </source>
</evidence>